<feature type="domain" description="Putative amidase" evidence="1">
    <location>
        <begin position="180"/>
        <end position="342"/>
    </location>
</feature>
<dbReference type="Pfam" id="PF12671">
    <property type="entry name" value="Amidase_6"/>
    <property type="match status" value="1"/>
</dbReference>
<accession>A0A243BPK8</accession>
<protein>
    <recommendedName>
        <fullName evidence="1">Putative amidase domain-containing protein</fullName>
    </recommendedName>
</protein>
<dbReference type="PANTHER" id="PTHR40032:SF1">
    <property type="entry name" value="EXPORTED PROTEIN"/>
    <property type="match status" value="1"/>
</dbReference>
<gene>
    <name evidence="2" type="ORF">BK742_03720</name>
</gene>
<sequence length="357" mass="40307">MKKSKILLGLGIACTLTISSFEVSYAQEVTKKSEQQIVEEKKQAFTDTTYDSFTLGQAEDLLFDYLKRNNFSYEMGSKELRDYLFDQLMYEKDENLKTEKHYRLILAYAANYISENEGKELLNENQQSLLHSSGTFNMDHLANKTLKQIKNENEAIQTEKKVNQKSNGIQYAVPPEGGFNVNTAVSYAARHAGSTSNDTYGYYGNGGDGGDCTNYVSQIIQAGGKSINRPSTINMYTPNTSDNISHWYNGVFVTIPTGYSQRKVTTSWIRVTDFYKYWTKRLTYFDTFSENSVWKGSAAGDVVQYKETSSGTMWHTVFVIKKTPDGPRIAQHSPGKFDTPIVLPVTSSYSVLKFSQS</sequence>
<dbReference type="Proteomes" id="UP000195089">
    <property type="component" value="Unassembled WGS sequence"/>
</dbReference>
<reference evidence="2 3" key="1">
    <citation type="submission" date="2016-10" db="EMBL/GenBank/DDBJ databases">
        <title>Comparative genomics of Bacillus thuringiensis reveals a path to pathogens against multiple invertebrate hosts.</title>
        <authorList>
            <person name="Zheng J."/>
            <person name="Gao Q."/>
            <person name="Liu H."/>
            <person name="Peng D."/>
            <person name="Ruan L."/>
            <person name="Sun M."/>
        </authorList>
    </citation>
    <scope>NUCLEOTIDE SEQUENCE [LARGE SCALE GENOMIC DNA]</scope>
    <source>
        <strain evidence="2">BGSC 4BX1</strain>
    </source>
</reference>
<dbReference type="EMBL" id="NFDL01000013">
    <property type="protein sequence ID" value="OTY48332.1"/>
    <property type="molecule type" value="Genomic_DNA"/>
</dbReference>
<dbReference type="InterPro" id="IPR024301">
    <property type="entry name" value="Amidase_6"/>
</dbReference>
<evidence type="ECO:0000313" key="2">
    <source>
        <dbReference type="EMBL" id="OTY48332.1"/>
    </source>
</evidence>
<evidence type="ECO:0000259" key="1">
    <source>
        <dbReference type="Pfam" id="PF12671"/>
    </source>
</evidence>
<proteinExistence type="predicted"/>
<comment type="caution">
    <text evidence="2">The sequence shown here is derived from an EMBL/GenBank/DDBJ whole genome shotgun (WGS) entry which is preliminary data.</text>
</comment>
<dbReference type="AlphaFoldDB" id="A0A243BPK8"/>
<dbReference type="PANTHER" id="PTHR40032">
    <property type="entry name" value="EXPORTED PROTEIN-RELATED"/>
    <property type="match status" value="1"/>
</dbReference>
<organism evidence="2 3">
    <name type="scientific">Bacillus thuringiensis serovar pingluonsis</name>
    <dbReference type="NCBI Taxonomy" id="180881"/>
    <lineage>
        <taxon>Bacteria</taxon>
        <taxon>Bacillati</taxon>
        <taxon>Bacillota</taxon>
        <taxon>Bacilli</taxon>
        <taxon>Bacillales</taxon>
        <taxon>Bacillaceae</taxon>
        <taxon>Bacillus</taxon>
        <taxon>Bacillus cereus group</taxon>
    </lineage>
</organism>
<evidence type="ECO:0000313" key="3">
    <source>
        <dbReference type="Proteomes" id="UP000195089"/>
    </source>
</evidence>
<dbReference type="RefSeq" id="WP_088118907.1">
    <property type="nucleotide sequence ID" value="NZ_NFDL01000013.1"/>
</dbReference>
<name>A0A243BPK8_BACTU</name>